<accession>A0A847RUY2</accession>
<dbReference type="EMBL" id="JABAIA010000001">
    <property type="protein sequence ID" value="NLR63151.1"/>
    <property type="molecule type" value="Genomic_DNA"/>
</dbReference>
<evidence type="ECO:0000259" key="1">
    <source>
        <dbReference type="Pfam" id="PF12867"/>
    </source>
</evidence>
<proteinExistence type="predicted"/>
<gene>
    <name evidence="2" type="ORF">HGH92_02420</name>
</gene>
<dbReference type="RefSeq" id="WP_168869165.1">
    <property type="nucleotide sequence ID" value="NZ_JABAIA010000001.1"/>
</dbReference>
<protein>
    <submittedName>
        <fullName evidence="2">DinB family protein</fullName>
    </submittedName>
</protein>
<dbReference type="SUPFAM" id="SSF109854">
    <property type="entry name" value="DinB/YfiT-like putative metalloenzymes"/>
    <property type="match status" value="1"/>
</dbReference>
<evidence type="ECO:0000313" key="3">
    <source>
        <dbReference type="Proteomes" id="UP000570474"/>
    </source>
</evidence>
<dbReference type="Proteomes" id="UP000570474">
    <property type="component" value="Unassembled WGS sequence"/>
</dbReference>
<dbReference type="InterPro" id="IPR024775">
    <property type="entry name" value="DinB-like"/>
</dbReference>
<feature type="domain" description="DinB-like" evidence="1">
    <location>
        <begin position="10"/>
        <end position="157"/>
    </location>
</feature>
<dbReference type="Pfam" id="PF12867">
    <property type="entry name" value="DinB_2"/>
    <property type="match status" value="1"/>
</dbReference>
<keyword evidence="3" id="KW-1185">Reference proteome</keyword>
<reference evidence="2 3" key="1">
    <citation type="submission" date="2020-04" db="EMBL/GenBank/DDBJ databases">
        <authorList>
            <person name="Yin C."/>
        </authorList>
    </citation>
    <scope>NUCLEOTIDE SEQUENCE [LARGE SCALE GENOMIC DNA]</scope>
    <source>
        <strain evidence="2 3">Ae27</strain>
    </source>
</reference>
<comment type="caution">
    <text evidence="2">The sequence shown here is derived from an EMBL/GenBank/DDBJ whole genome shotgun (WGS) entry which is preliminary data.</text>
</comment>
<organism evidence="2 3">
    <name type="scientific">Chitinophaga varians</name>
    <dbReference type="NCBI Taxonomy" id="2202339"/>
    <lineage>
        <taxon>Bacteria</taxon>
        <taxon>Pseudomonadati</taxon>
        <taxon>Bacteroidota</taxon>
        <taxon>Chitinophagia</taxon>
        <taxon>Chitinophagales</taxon>
        <taxon>Chitinophagaceae</taxon>
        <taxon>Chitinophaga</taxon>
    </lineage>
</organism>
<dbReference type="AlphaFoldDB" id="A0A847RUY2"/>
<sequence length="164" mass="18703">MRQALINEVETTGNALLETVSSFSAAQINARPFEGSWTPGQVAEHVYKAADCGIVYGNTAPTDRQPDEQLQAIRDLFLNFNAKYPSPEMILPTQESHDKEALLQGLRQRWDSLLHAAQTVTLEDTCLDFVVYGFDPFTRYEWIQFINTHTQRHIHQLKNIKAKL</sequence>
<dbReference type="InterPro" id="IPR034660">
    <property type="entry name" value="DinB/YfiT-like"/>
</dbReference>
<dbReference type="Gene3D" id="1.20.120.450">
    <property type="entry name" value="dinb family like domain"/>
    <property type="match status" value="1"/>
</dbReference>
<evidence type="ECO:0000313" key="2">
    <source>
        <dbReference type="EMBL" id="NLR63151.1"/>
    </source>
</evidence>
<name>A0A847RUY2_9BACT</name>